<feature type="transmembrane region" description="Helical" evidence="1">
    <location>
        <begin position="79"/>
        <end position="97"/>
    </location>
</feature>
<dbReference type="Proteomes" id="UP000004893">
    <property type="component" value="Unassembled WGS sequence"/>
</dbReference>
<feature type="transmembrane region" description="Helical" evidence="1">
    <location>
        <begin position="194"/>
        <end position="211"/>
    </location>
</feature>
<feature type="transmembrane region" description="Helical" evidence="1">
    <location>
        <begin position="103"/>
        <end position="121"/>
    </location>
</feature>
<feature type="transmembrane region" description="Helical" evidence="1">
    <location>
        <begin position="247"/>
        <end position="264"/>
    </location>
</feature>
<feature type="transmembrane region" description="Helical" evidence="1">
    <location>
        <begin position="217"/>
        <end position="240"/>
    </location>
</feature>
<keyword evidence="3" id="KW-1185">Reference proteome</keyword>
<feature type="transmembrane region" description="Helical" evidence="1">
    <location>
        <begin position="24"/>
        <end position="42"/>
    </location>
</feature>
<reference evidence="2" key="1">
    <citation type="submission" date="2009-02" db="EMBL/GenBank/DDBJ databases">
        <authorList>
            <person name="Fulton L."/>
            <person name="Clifton S."/>
            <person name="Fulton B."/>
            <person name="Xu J."/>
            <person name="Minx P."/>
            <person name="Pepin K.H."/>
            <person name="Johnson M."/>
            <person name="Bhonagiri V."/>
            <person name="Nash W.E."/>
            <person name="Mardis E.R."/>
            <person name="Wilson R.K."/>
        </authorList>
    </citation>
    <scope>NUCLEOTIDE SEQUENCE [LARGE SCALE GENOMIC DNA]</scope>
    <source>
        <strain evidence="2">DSM 15053</strain>
    </source>
</reference>
<gene>
    <name evidence="2" type="ORF">CLOHYLEM_06237</name>
</gene>
<feature type="transmembrane region" description="Helical" evidence="1">
    <location>
        <begin position="414"/>
        <end position="430"/>
    </location>
</feature>
<dbReference type="STRING" id="553973.CLOHYLEM_06237"/>
<feature type="transmembrane region" description="Helical" evidence="1">
    <location>
        <begin position="169"/>
        <end position="187"/>
    </location>
</feature>
<name>C0C2D1_9FIRM</name>
<keyword evidence="1" id="KW-0812">Transmembrane</keyword>
<feature type="transmembrane region" description="Helical" evidence="1">
    <location>
        <begin position="48"/>
        <end position="67"/>
    </location>
</feature>
<comment type="caution">
    <text evidence="2">The sequence shown here is derived from an EMBL/GenBank/DDBJ whole genome shotgun (WGS) entry which is preliminary data.</text>
</comment>
<dbReference type="EMBL" id="ABYI02000023">
    <property type="protein sequence ID" value="EEG73555.1"/>
    <property type="molecule type" value="Genomic_DNA"/>
</dbReference>
<protein>
    <recommendedName>
        <fullName evidence="4">O-antigen polymerase</fullName>
    </recommendedName>
</protein>
<sequence>MMCSVLNIIWDFTKALDMRIREKFLTAFFMMISIMAYIYAILPIHVHLLLKCLIGTVFMLGILVFSIDRELKPVKLNSTICLLWFGFGVIRLISGLIISIEYLPLACIWLVGFPSIFFVWNNRKDYEKLFEHIYTAFLYPTIVFFVASILLVPIRSSAYLGLTSNANAVGQRITAIFGLLIACFMFYGKGKKYVKILNLLCIWFSIAFAVYSRGRTITVVLASVIIAAFICGAVIVKLSWYELLKKAVILLIGGTVVTLIILPVNKVATSIMPEVSFQEEKEQDANLNSLIDGYMVRMEGNDKAKAGINDYSSGRMGIWIEAISKSNMLGHPSRNHIVTVRNGDVGNNTHNVFIQFMYDNGIIACVVFILLVLVALKQTVLLCYNTRKRLYAILLMIEISYLCISMFTSTNMPFLYEISFVFYFVYAILFEKSSGYTLHQAG</sequence>
<evidence type="ECO:0008006" key="4">
    <source>
        <dbReference type="Google" id="ProtNLM"/>
    </source>
</evidence>
<dbReference type="AlphaFoldDB" id="C0C2D1"/>
<feature type="transmembrane region" description="Helical" evidence="1">
    <location>
        <begin position="133"/>
        <end position="154"/>
    </location>
</feature>
<dbReference type="eggNOG" id="COG1368">
    <property type="taxonomic scope" value="Bacteria"/>
</dbReference>
<proteinExistence type="predicted"/>
<reference evidence="2" key="2">
    <citation type="submission" date="2013-06" db="EMBL/GenBank/DDBJ databases">
        <title>Draft genome sequence of Clostridium hylemonae (DSM 15053).</title>
        <authorList>
            <person name="Sudarsanam P."/>
            <person name="Ley R."/>
            <person name="Guruge J."/>
            <person name="Turnbaugh P.J."/>
            <person name="Mahowald M."/>
            <person name="Liep D."/>
            <person name="Gordon J."/>
        </authorList>
    </citation>
    <scope>NUCLEOTIDE SEQUENCE</scope>
    <source>
        <strain evidence="2">DSM 15053</strain>
    </source>
</reference>
<keyword evidence="1" id="KW-1133">Transmembrane helix</keyword>
<dbReference type="HOGENOM" id="CLU_606422_0_0_9"/>
<evidence type="ECO:0000256" key="1">
    <source>
        <dbReference type="SAM" id="Phobius"/>
    </source>
</evidence>
<evidence type="ECO:0000313" key="3">
    <source>
        <dbReference type="Proteomes" id="UP000004893"/>
    </source>
</evidence>
<organism evidence="2 3">
    <name type="scientific">[Clostridium] hylemonae DSM 15053</name>
    <dbReference type="NCBI Taxonomy" id="553973"/>
    <lineage>
        <taxon>Bacteria</taxon>
        <taxon>Bacillati</taxon>
        <taxon>Bacillota</taxon>
        <taxon>Clostridia</taxon>
        <taxon>Lachnospirales</taxon>
        <taxon>Lachnospiraceae</taxon>
    </lineage>
</organism>
<accession>C0C2D1</accession>
<keyword evidence="1" id="KW-0472">Membrane</keyword>
<feature type="transmembrane region" description="Helical" evidence="1">
    <location>
        <begin position="390"/>
        <end position="408"/>
    </location>
</feature>
<evidence type="ECO:0000313" key="2">
    <source>
        <dbReference type="EMBL" id="EEG73555.1"/>
    </source>
</evidence>
<feature type="transmembrane region" description="Helical" evidence="1">
    <location>
        <begin position="361"/>
        <end position="383"/>
    </location>
</feature>